<evidence type="ECO:0000313" key="1">
    <source>
        <dbReference type="EMBL" id="MDY7226165.1"/>
    </source>
</evidence>
<dbReference type="PANTHER" id="PTHR38567">
    <property type="entry name" value="DUF4291 DOMAIN-CONTAINING PROTEIN"/>
    <property type="match status" value="1"/>
</dbReference>
<dbReference type="RefSeq" id="WP_321544886.1">
    <property type="nucleotide sequence ID" value="NZ_JAXIVS010000002.1"/>
</dbReference>
<sequence>MPLVTESYTSQRARWPAMGRHILSQHDAQSVVVYQAYAPRIGRFAAEHRFFGGDFKLTRMSWIKPNFLWMMYRCGWATKADQETVLAVWLKREAFESVLAQAVHSKHIPEVYGSAAEWQRQVARSDVRLQWDPDHGPTGAPLQRRAIQLGLQGETLRRYAKEWLLDLEDITPFVREQHEHVKNGRLDQLVMPRETVFWPTDEATVRRLGLDAPPAD</sequence>
<keyword evidence="2" id="KW-1185">Reference proteome</keyword>
<gene>
    <name evidence="1" type="ORF">SYV04_07205</name>
</gene>
<dbReference type="Pfam" id="PF14124">
    <property type="entry name" value="DUF4291"/>
    <property type="match status" value="1"/>
</dbReference>
<dbReference type="InterPro" id="IPR025633">
    <property type="entry name" value="DUF4291"/>
</dbReference>
<name>A0ABU5H233_9BACT</name>
<dbReference type="Proteomes" id="UP001291309">
    <property type="component" value="Unassembled WGS sequence"/>
</dbReference>
<evidence type="ECO:0000313" key="2">
    <source>
        <dbReference type="Proteomes" id="UP001291309"/>
    </source>
</evidence>
<organism evidence="1 2">
    <name type="scientific">Hyalangium rubrum</name>
    <dbReference type="NCBI Taxonomy" id="3103134"/>
    <lineage>
        <taxon>Bacteria</taxon>
        <taxon>Pseudomonadati</taxon>
        <taxon>Myxococcota</taxon>
        <taxon>Myxococcia</taxon>
        <taxon>Myxococcales</taxon>
        <taxon>Cystobacterineae</taxon>
        <taxon>Archangiaceae</taxon>
        <taxon>Hyalangium</taxon>
    </lineage>
</organism>
<dbReference type="PANTHER" id="PTHR38567:SF1">
    <property type="entry name" value="DUF4291 DOMAIN-CONTAINING PROTEIN"/>
    <property type="match status" value="1"/>
</dbReference>
<proteinExistence type="predicted"/>
<protein>
    <submittedName>
        <fullName evidence="1">DUF4291 domain-containing protein</fullName>
    </submittedName>
</protein>
<accession>A0ABU5H233</accession>
<comment type="caution">
    <text evidence="1">The sequence shown here is derived from an EMBL/GenBank/DDBJ whole genome shotgun (WGS) entry which is preliminary data.</text>
</comment>
<reference evidence="1 2" key="1">
    <citation type="submission" date="2023-12" db="EMBL/GenBank/DDBJ databases">
        <title>the genome sequence of Hyalangium sp. s54d21.</title>
        <authorList>
            <person name="Zhang X."/>
        </authorList>
    </citation>
    <scope>NUCLEOTIDE SEQUENCE [LARGE SCALE GENOMIC DNA]</scope>
    <source>
        <strain evidence="2">s54d21</strain>
    </source>
</reference>
<dbReference type="EMBL" id="JAXIVS010000002">
    <property type="protein sequence ID" value="MDY7226165.1"/>
    <property type="molecule type" value="Genomic_DNA"/>
</dbReference>